<evidence type="ECO:0000256" key="1">
    <source>
        <dbReference type="ARBA" id="ARBA00001554"/>
    </source>
</evidence>
<dbReference type="GO" id="GO:0006729">
    <property type="term" value="P:tetrahydrobiopterin biosynthetic process"/>
    <property type="evidence" value="ECO:0007669"/>
    <property type="project" value="UniProtKB-KW"/>
</dbReference>
<protein>
    <recommendedName>
        <fullName evidence="3">4a-hydroxytetrahydrobiopterin dehydratase</fullName>
        <ecNumber evidence="3">4.2.1.96</ecNumber>
    </recommendedName>
</protein>
<dbReference type="Pfam" id="PF01329">
    <property type="entry name" value="Pterin_4a"/>
    <property type="match status" value="1"/>
</dbReference>
<evidence type="ECO:0000256" key="3">
    <source>
        <dbReference type="ARBA" id="ARBA00013252"/>
    </source>
</evidence>
<dbReference type="InterPro" id="IPR036428">
    <property type="entry name" value="PCD_sf"/>
</dbReference>
<reference evidence="7" key="1">
    <citation type="submission" date="2025-08" db="UniProtKB">
        <authorList>
            <consortium name="Ensembl"/>
        </authorList>
    </citation>
    <scope>IDENTIFICATION</scope>
</reference>
<evidence type="ECO:0000256" key="2">
    <source>
        <dbReference type="ARBA" id="ARBA00006472"/>
    </source>
</evidence>
<evidence type="ECO:0000256" key="6">
    <source>
        <dbReference type="SAM" id="SignalP"/>
    </source>
</evidence>
<dbReference type="Ensembl" id="ENSSMRT00000028065.1">
    <property type="protein sequence ID" value="ENSSMRP00000023943.1"/>
    <property type="gene ID" value="ENSSMRG00000018589.1"/>
</dbReference>
<keyword evidence="6" id="KW-0732">Signal</keyword>
<proteinExistence type="inferred from homology"/>
<reference evidence="7" key="2">
    <citation type="submission" date="2025-09" db="UniProtKB">
        <authorList>
            <consortium name="Ensembl"/>
        </authorList>
    </citation>
    <scope>IDENTIFICATION</scope>
</reference>
<feature type="chain" id="PRO_5034470458" description="4a-hydroxytetrahydrobiopterin dehydratase" evidence="6">
    <location>
        <begin position="19"/>
        <end position="70"/>
    </location>
</feature>
<accession>A0A8D0DZC1</accession>
<dbReference type="EC" id="4.2.1.96" evidence="3"/>
<evidence type="ECO:0000256" key="4">
    <source>
        <dbReference type="ARBA" id="ARBA00023007"/>
    </source>
</evidence>
<name>A0A8D0DZC1_SALMN</name>
<keyword evidence="4" id="KW-0783">Tetrahydrobiopterin biosynthesis</keyword>
<comment type="catalytic activity">
    <reaction evidence="1">
        <text>(4aS,6R)-4a-hydroxy-L-erythro-5,6,7,8-tetrahydrobiopterin = (6R)-L-erythro-6,7-dihydrobiopterin + H2O</text>
        <dbReference type="Rhea" id="RHEA:11920"/>
        <dbReference type="ChEBI" id="CHEBI:15377"/>
        <dbReference type="ChEBI" id="CHEBI:15642"/>
        <dbReference type="ChEBI" id="CHEBI:43120"/>
        <dbReference type="EC" id="4.2.1.96"/>
    </reaction>
</comment>
<organism evidence="7 8">
    <name type="scientific">Salvator merianae</name>
    <name type="common">Argentine black and white tegu</name>
    <name type="synonym">Tupinambis merianae</name>
    <dbReference type="NCBI Taxonomy" id="96440"/>
    <lineage>
        <taxon>Eukaryota</taxon>
        <taxon>Metazoa</taxon>
        <taxon>Chordata</taxon>
        <taxon>Craniata</taxon>
        <taxon>Vertebrata</taxon>
        <taxon>Euteleostomi</taxon>
        <taxon>Lepidosauria</taxon>
        <taxon>Squamata</taxon>
        <taxon>Bifurcata</taxon>
        <taxon>Unidentata</taxon>
        <taxon>Episquamata</taxon>
        <taxon>Laterata</taxon>
        <taxon>Teiioidea</taxon>
        <taxon>Teiidae</taxon>
        <taxon>Salvator</taxon>
    </lineage>
</organism>
<dbReference type="GO" id="GO:0008124">
    <property type="term" value="F:4-alpha-hydroxytetrahydrobiopterin dehydratase activity"/>
    <property type="evidence" value="ECO:0007669"/>
    <property type="project" value="UniProtKB-EC"/>
</dbReference>
<evidence type="ECO:0000256" key="5">
    <source>
        <dbReference type="ARBA" id="ARBA00023239"/>
    </source>
</evidence>
<dbReference type="AlphaFoldDB" id="A0A8D0DZC1"/>
<keyword evidence="5" id="KW-0456">Lyase</keyword>
<dbReference type="Gene3D" id="3.30.1360.20">
    <property type="entry name" value="Transcriptional coactivator/pterin dehydratase"/>
    <property type="match status" value="1"/>
</dbReference>
<evidence type="ECO:0000313" key="8">
    <source>
        <dbReference type="Proteomes" id="UP000694421"/>
    </source>
</evidence>
<dbReference type="Proteomes" id="UP000694421">
    <property type="component" value="Unplaced"/>
</dbReference>
<comment type="similarity">
    <text evidence="2">Belongs to the pterin-4-alpha-carbinolamine dehydratase family.</text>
</comment>
<dbReference type="SUPFAM" id="SSF55248">
    <property type="entry name" value="PCD-like"/>
    <property type="match status" value="1"/>
</dbReference>
<dbReference type="InterPro" id="IPR001533">
    <property type="entry name" value="Pterin_deHydtase"/>
</dbReference>
<feature type="signal peptide" evidence="6">
    <location>
        <begin position="1"/>
        <end position="18"/>
    </location>
</feature>
<sequence>MAQLPILLILLQVEVCSHRTSRKQALYEFEAFGFMTWIPLQAEKMNHHPEWFNVCSKIQQGTHECACMIT</sequence>
<evidence type="ECO:0000313" key="7">
    <source>
        <dbReference type="Ensembl" id="ENSSMRP00000023943.1"/>
    </source>
</evidence>
<keyword evidence="8" id="KW-1185">Reference proteome</keyword>